<dbReference type="GO" id="GO:0003676">
    <property type="term" value="F:nucleic acid binding"/>
    <property type="evidence" value="ECO:0007669"/>
    <property type="project" value="InterPro"/>
</dbReference>
<evidence type="ECO:0000259" key="3">
    <source>
        <dbReference type="PROSITE" id="PS50158"/>
    </source>
</evidence>
<dbReference type="PANTHER" id="PTHR31635">
    <property type="entry name" value="REVERSE TRANSCRIPTASE DOMAIN-CONTAINING PROTEIN-RELATED"/>
    <property type="match status" value="1"/>
</dbReference>
<feature type="compositionally biased region" description="Basic and acidic residues" evidence="2">
    <location>
        <begin position="1142"/>
        <end position="1169"/>
    </location>
</feature>
<dbReference type="Gene3D" id="4.10.60.10">
    <property type="entry name" value="Zinc finger, CCHC-type"/>
    <property type="match status" value="1"/>
</dbReference>
<feature type="domain" description="CCHC-type" evidence="3">
    <location>
        <begin position="196"/>
        <end position="212"/>
    </location>
</feature>
<feature type="compositionally biased region" description="Basic residues" evidence="2">
    <location>
        <begin position="1352"/>
        <end position="1364"/>
    </location>
</feature>
<dbReference type="PROSITE" id="PS50158">
    <property type="entry name" value="ZF_CCHC"/>
    <property type="match status" value="1"/>
</dbReference>
<feature type="region of interest" description="Disordered" evidence="2">
    <location>
        <begin position="1202"/>
        <end position="1232"/>
    </location>
</feature>
<dbReference type="Gene3D" id="3.60.10.10">
    <property type="entry name" value="Endonuclease/exonuclease/phosphatase"/>
    <property type="match status" value="1"/>
</dbReference>
<keyword evidence="1" id="KW-0479">Metal-binding</keyword>
<feature type="compositionally biased region" description="Acidic residues" evidence="2">
    <location>
        <begin position="220"/>
        <end position="270"/>
    </location>
</feature>
<gene>
    <name evidence="4" type="ORF">MCOR_29848</name>
</gene>
<feature type="compositionally biased region" description="Polar residues" evidence="2">
    <location>
        <begin position="1170"/>
        <end position="1184"/>
    </location>
</feature>
<dbReference type="SUPFAM" id="SSF56219">
    <property type="entry name" value="DNase I-like"/>
    <property type="match status" value="1"/>
</dbReference>
<protein>
    <recommendedName>
        <fullName evidence="3">CCHC-type domain-containing protein</fullName>
    </recommendedName>
</protein>
<reference evidence="4 5" key="1">
    <citation type="submission" date="2020-06" db="EMBL/GenBank/DDBJ databases">
        <authorList>
            <person name="Li R."/>
            <person name="Bekaert M."/>
        </authorList>
    </citation>
    <scope>NUCLEOTIDE SEQUENCE [LARGE SCALE GENOMIC DNA]</scope>
    <source>
        <strain evidence="5">wild</strain>
    </source>
</reference>
<proteinExistence type="predicted"/>
<accession>A0A6J8CJ62</accession>
<feature type="region of interest" description="Disordered" evidence="2">
    <location>
        <begin position="1337"/>
        <end position="1364"/>
    </location>
</feature>
<evidence type="ECO:0000256" key="2">
    <source>
        <dbReference type="SAM" id="MobiDB-lite"/>
    </source>
</evidence>
<feature type="region of interest" description="Disordered" evidence="2">
    <location>
        <begin position="217"/>
        <end position="270"/>
    </location>
</feature>
<feature type="compositionally biased region" description="Basic and acidic residues" evidence="2">
    <location>
        <begin position="1339"/>
        <end position="1348"/>
    </location>
</feature>
<dbReference type="EMBL" id="CACVKT020005431">
    <property type="protein sequence ID" value="CAC5395157.1"/>
    <property type="molecule type" value="Genomic_DNA"/>
</dbReference>
<dbReference type="InterPro" id="IPR001878">
    <property type="entry name" value="Znf_CCHC"/>
</dbReference>
<keyword evidence="1" id="KW-0863">Zinc-finger</keyword>
<dbReference type="CDD" id="cd09076">
    <property type="entry name" value="L1-EN"/>
    <property type="match status" value="1"/>
</dbReference>
<dbReference type="PANTHER" id="PTHR31635:SF196">
    <property type="entry name" value="REVERSE TRANSCRIPTASE DOMAIN-CONTAINING PROTEIN-RELATED"/>
    <property type="match status" value="1"/>
</dbReference>
<keyword evidence="5" id="KW-1185">Reference proteome</keyword>
<dbReference type="SUPFAM" id="SSF57756">
    <property type="entry name" value="Retrovirus zinc finger-like domains"/>
    <property type="match status" value="1"/>
</dbReference>
<sequence>MGDKTYPLDDNYSKEQTVRVNVGSTKLISPEPVIDEIEKKCGVGSVLACVPKNDTGYEVVMRERRNVGEISGDSISIQGKSCSVNELISVFRIVSIFSMSMYVTDEEIIDRFDRMGVEIVTDIRKRKMSTRSNVYDDTRVFKVKLPPTLASIPYSMKFTVSGKDTAYYRVIHNDQVKVCSGCYSAEHLYRDCPEFKCFKCGQQGHISKNCSENKFNGEDGNGEDADDGNGNGNDDDGNGEIGDDNEGDGIGNGDEDDEDEYTDADEAMEDDVTEIVDNASDNGEKTKIATDNKRIKRDKTIWDGDIFYCNSGNNRQGVAILVSKKLKNIFLEVENDNGRFIHIKGKINDKLIDIYNIYAPNNVNERYEFFLKCKQKISKGKYVLVAGDFNTTLSSLDKSGKTLHCNDKAVKSLCNFMQEKGLYDIWRNRNVNTKVFSRKQVVQGFLTQSRIDYFLVSLDLKSCIKNIHYKDTSFSDHSIVSMKVDFCNVERGPGVWIFNNSFLQDELFTDKMKRLFAEEIGSDFYVSNPLIWWDNLKFTIKRLSQIYGKEKQKDLNREYYKLQNKNSRIIKLKTQLEDIETYKCKGAILRSKSQWALESDRNTAYFLKLEKYRQNKNVISEIKDCGGKIVTETNDLLDVIHDYYIHLFSCVSIDMHSVDELLNNVNVKIDDEDVEMCDNEINIEEIEKSLKGMKKGKTPGPDGKDISDTVASVRDFMDLVEMDDIECYLLKLDQEKAFDRAGHEYLFAVLDKFGFAEPLSIAIKKNCEIRGVVIPNTNVEEKVFVHADDTTLTLVDKNSVSETFRVLELYEKASGAKLNKEKSEVLVLGKGKICSNDLKIWKIKECDEVLQLLGIWVGKNKTLCENLNWEGKKISIPRTIDISIICKNVHYDLKLCSTKTLYTIMLENIVEEPVGIELWKSEFDVSSEAFSKIWEHVNMYWKPSNLVELDFKVLHNCIFTNVKLQKIGLVDDNICKVCCSEKENILHIFMNCDKLEDFHNYLSSLLVRIFENCDSEKISLVRSEELLILGLRWHMKEQTVTVNVVNTNLIKPESVIDEIERRCGTGSVLACVPKFGTSYEVVMQERRYVGEISGDHLSLQGKTCPVNELISVFKIVSIINLSMFDRNPGKRKSHWLGNPNVEHSEEDKKCKVSDQSENDKVDDMKDKGNNSEPSQTVQSPVEDTSLITTEALVIQKQQMCDDVESNDGNNGEDDVNDGNNGDDDDGDTDVDDVMNGNVSATVAKSENGVQIKNANAKTDEDCEQIYEELELTVSKCNDLLVINENVVTSEGILSENCNIDEDVSIISSLEQTCSQGEDEGAYGELEEIDMDTVSLTDKSQGEGVDKQMSKSKLQRVKKKERRNKMKIKPNVKAAMIAHKKNDKTKK</sequence>
<organism evidence="4 5">
    <name type="scientific">Mytilus coruscus</name>
    <name type="common">Sea mussel</name>
    <dbReference type="NCBI Taxonomy" id="42192"/>
    <lineage>
        <taxon>Eukaryota</taxon>
        <taxon>Metazoa</taxon>
        <taxon>Spiralia</taxon>
        <taxon>Lophotrochozoa</taxon>
        <taxon>Mollusca</taxon>
        <taxon>Bivalvia</taxon>
        <taxon>Autobranchia</taxon>
        <taxon>Pteriomorphia</taxon>
        <taxon>Mytilida</taxon>
        <taxon>Mytiloidea</taxon>
        <taxon>Mytilidae</taxon>
        <taxon>Mytilinae</taxon>
        <taxon>Mytilus</taxon>
    </lineage>
</organism>
<feature type="region of interest" description="Disordered" evidence="2">
    <location>
        <begin position="1129"/>
        <end position="1184"/>
    </location>
</feature>
<dbReference type="OrthoDB" id="3863715at2759"/>
<evidence type="ECO:0000313" key="5">
    <source>
        <dbReference type="Proteomes" id="UP000507470"/>
    </source>
</evidence>
<name>A0A6J8CJ62_MYTCO</name>
<keyword evidence="1" id="KW-0862">Zinc</keyword>
<evidence type="ECO:0000313" key="4">
    <source>
        <dbReference type="EMBL" id="CAC5395157.1"/>
    </source>
</evidence>
<dbReference type="Proteomes" id="UP000507470">
    <property type="component" value="Unassembled WGS sequence"/>
</dbReference>
<dbReference type="GO" id="GO:0008270">
    <property type="term" value="F:zinc ion binding"/>
    <property type="evidence" value="ECO:0007669"/>
    <property type="project" value="UniProtKB-KW"/>
</dbReference>
<dbReference type="SMART" id="SM00343">
    <property type="entry name" value="ZnF_C2HC"/>
    <property type="match status" value="2"/>
</dbReference>
<dbReference type="InterPro" id="IPR036691">
    <property type="entry name" value="Endo/exonu/phosph_ase_sf"/>
</dbReference>
<dbReference type="InterPro" id="IPR036875">
    <property type="entry name" value="Znf_CCHC_sf"/>
</dbReference>
<dbReference type="Pfam" id="PF00098">
    <property type="entry name" value="zf-CCHC"/>
    <property type="match status" value="1"/>
</dbReference>
<evidence type="ECO:0000256" key="1">
    <source>
        <dbReference type="PROSITE-ProRule" id="PRU00047"/>
    </source>
</evidence>